<dbReference type="InterPro" id="IPR013740">
    <property type="entry name" value="Redoxin"/>
</dbReference>
<dbReference type="GO" id="GO:0005737">
    <property type="term" value="C:cytoplasm"/>
    <property type="evidence" value="ECO:0007669"/>
    <property type="project" value="TreeGrafter"/>
</dbReference>
<evidence type="ECO:0000256" key="1">
    <source>
        <dbReference type="ARBA" id="ARBA00001711"/>
    </source>
</evidence>
<evidence type="ECO:0000313" key="10">
    <source>
        <dbReference type="EMBL" id="GMN40563.1"/>
    </source>
</evidence>
<keyword evidence="6" id="KW-0560">Oxidoreductase</keyword>
<dbReference type="SUPFAM" id="SSF52833">
    <property type="entry name" value="Thioredoxin-like"/>
    <property type="match status" value="1"/>
</dbReference>
<comment type="caution">
    <text evidence="10">The sequence shown here is derived from an EMBL/GenBank/DDBJ whole genome shotgun (WGS) entry which is preliminary data.</text>
</comment>
<dbReference type="GO" id="GO:0045454">
    <property type="term" value="P:cell redox homeostasis"/>
    <property type="evidence" value="ECO:0007669"/>
    <property type="project" value="TreeGrafter"/>
</dbReference>
<evidence type="ECO:0000256" key="2">
    <source>
        <dbReference type="ARBA" id="ARBA00010505"/>
    </source>
</evidence>
<proteinExistence type="inferred from homology"/>
<dbReference type="AlphaFoldDB" id="A0AA87ZQJ6"/>
<dbReference type="GO" id="GO:0042744">
    <property type="term" value="P:hydrogen peroxide catabolic process"/>
    <property type="evidence" value="ECO:0007669"/>
    <property type="project" value="TreeGrafter"/>
</dbReference>
<keyword evidence="11" id="KW-1185">Reference proteome</keyword>
<comment type="catalytic activity">
    <reaction evidence="1">
        <text>[glutaredoxin]-dithiol + a hydroperoxide = [glutaredoxin]-disulfide + an alcohol + H2O</text>
        <dbReference type="Rhea" id="RHEA:62624"/>
        <dbReference type="Rhea" id="RHEA-COMP:10729"/>
        <dbReference type="Rhea" id="RHEA-COMP:10730"/>
        <dbReference type="ChEBI" id="CHEBI:15377"/>
        <dbReference type="ChEBI" id="CHEBI:29950"/>
        <dbReference type="ChEBI" id="CHEBI:30879"/>
        <dbReference type="ChEBI" id="CHEBI:35924"/>
        <dbReference type="ChEBI" id="CHEBI:50058"/>
        <dbReference type="EC" id="1.11.1.25"/>
    </reaction>
</comment>
<dbReference type="Proteomes" id="UP001187192">
    <property type="component" value="Unassembled WGS sequence"/>
</dbReference>
<accession>A0AA87ZQJ6</accession>
<gene>
    <name evidence="10" type="ORF">TIFTF001_009794</name>
</gene>
<dbReference type="Gene3D" id="3.40.30.10">
    <property type="entry name" value="Glutaredoxin"/>
    <property type="match status" value="1"/>
</dbReference>
<evidence type="ECO:0000256" key="3">
    <source>
        <dbReference type="ARBA" id="ARBA00013016"/>
    </source>
</evidence>
<feature type="region of interest" description="Disordered" evidence="8">
    <location>
        <begin position="97"/>
        <end position="137"/>
    </location>
</feature>
<keyword evidence="5" id="KW-0049">Antioxidant</keyword>
<evidence type="ECO:0000256" key="6">
    <source>
        <dbReference type="ARBA" id="ARBA00023002"/>
    </source>
</evidence>
<sequence>MKNLSVDTIACISLNDTFVLKAWKEDLKIGDEVLILFDGNGDFTKAIGVELNLSDKPVGLGVRSRRYTLLAEGGIVKILNLEEGGAFTFSSGDDILRGWTKTKDQRPKQHMGKRKDNQPSNREAADGRGGREKSGGG</sequence>
<evidence type="ECO:0000256" key="8">
    <source>
        <dbReference type="SAM" id="MobiDB-lite"/>
    </source>
</evidence>
<dbReference type="InterPro" id="IPR037944">
    <property type="entry name" value="PRX5-like"/>
</dbReference>
<feature type="domain" description="Redoxin" evidence="9">
    <location>
        <begin position="2"/>
        <end position="85"/>
    </location>
</feature>
<dbReference type="InterPro" id="IPR036249">
    <property type="entry name" value="Thioredoxin-like_sf"/>
</dbReference>
<reference evidence="10" key="1">
    <citation type="submission" date="2023-07" db="EMBL/GenBank/DDBJ databases">
        <title>draft genome sequence of fig (Ficus carica).</title>
        <authorList>
            <person name="Takahashi T."/>
            <person name="Nishimura K."/>
        </authorList>
    </citation>
    <scope>NUCLEOTIDE SEQUENCE</scope>
</reference>
<evidence type="ECO:0000313" key="11">
    <source>
        <dbReference type="Proteomes" id="UP001187192"/>
    </source>
</evidence>
<dbReference type="PANTHER" id="PTHR10430">
    <property type="entry name" value="PEROXIREDOXIN"/>
    <property type="match status" value="1"/>
</dbReference>
<dbReference type="EMBL" id="BTGU01000011">
    <property type="protein sequence ID" value="GMN40563.1"/>
    <property type="molecule type" value="Genomic_DNA"/>
</dbReference>
<protein>
    <recommendedName>
        <fullName evidence="3">glutaredoxin-dependent peroxiredoxin</fullName>
        <ecNumber evidence="3">1.11.1.25</ecNumber>
    </recommendedName>
    <alternativeName>
        <fullName evidence="7">Glutaredoxin-dependent peroxiredoxin</fullName>
    </alternativeName>
</protein>
<dbReference type="PANTHER" id="PTHR10430:SF16">
    <property type="entry name" value="PEROXIREDOXIN-5, MITOCHONDRIAL"/>
    <property type="match status" value="1"/>
</dbReference>
<evidence type="ECO:0000256" key="4">
    <source>
        <dbReference type="ARBA" id="ARBA00022559"/>
    </source>
</evidence>
<evidence type="ECO:0000256" key="5">
    <source>
        <dbReference type="ARBA" id="ARBA00022862"/>
    </source>
</evidence>
<comment type="similarity">
    <text evidence="2">Belongs to the peroxiredoxin family. Prx5 subfamily.</text>
</comment>
<feature type="compositionally biased region" description="Basic and acidic residues" evidence="8">
    <location>
        <begin position="123"/>
        <end position="137"/>
    </location>
</feature>
<name>A0AA87ZQJ6_FICCA</name>
<keyword evidence="4" id="KW-0575">Peroxidase</keyword>
<evidence type="ECO:0000256" key="7">
    <source>
        <dbReference type="ARBA" id="ARBA00031688"/>
    </source>
</evidence>
<dbReference type="EC" id="1.11.1.25" evidence="3"/>
<dbReference type="GO" id="GO:0034599">
    <property type="term" value="P:cellular response to oxidative stress"/>
    <property type="evidence" value="ECO:0007669"/>
    <property type="project" value="InterPro"/>
</dbReference>
<dbReference type="Pfam" id="PF08534">
    <property type="entry name" value="Redoxin"/>
    <property type="match status" value="1"/>
</dbReference>
<evidence type="ECO:0000259" key="9">
    <source>
        <dbReference type="Pfam" id="PF08534"/>
    </source>
</evidence>
<dbReference type="GO" id="GO:0008379">
    <property type="term" value="F:thioredoxin peroxidase activity"/>
    <property type="evidence" value="ECO:0007669"/>
    <property type="project" value="InterPro"/>
</dbReference>
<organism evidence="10 11">
    <name type="scientific">Ficus carica</name>
    <name type="common">Common fig</name>
    <dbReference type="NCBI Taxonomy" id="3494"/>
    <lineage>
        <taxon>Eukaryota</taxon>
        <taxon>Viridiplantae</taxon>
        <taxon>Streptophyta</taxon>
        <taxon>Embryophyta</taxon>
        <taxon>Tracheophyta</taxon>
        <taxon>Spermatophyta</taxon>
        <taxon>Magnoliopsida</taxon>
        <taxon>eudicotyledons</taxon>
        <taxon>Gunneridae</taxon>
        <taxon>Pentapetalae</taxon>
        <taxon>rosids</taxon>
        <taxon>fabids</taxon>
        <taxon>Rosales</taxon>
        <taxon>Moraceae</taxon>
        <taxon>Ficeae</taxon>
        <taxon>Ficus</taxon>
    </lineage>
</organism>